<dbReference type="Pfam" id="PF21315">
    <property type="entry name" value="FAN1_HTH"/>
    <property type="match status" value="1"/>
</dbReference>
<dbReference type="CDD" id="cd22326">
    <property type="entry name" value="FAN1-like"/>
    <property type="match status" value="1"/>
</dbReference>
<dbReference type="GO" id="GO:0046872">
    <property type="term" value="F:metal ion binding"/>
    <property type="evidence" value="ECO:0007669"/>
    <property type="project" value="UniProtKB-KW"/>
</dbReference>
<dbReference type="GO" id="GO:0017108">
    <property type="term" value="F:5'-flap endonuclease activity"/>
    <property type="evidence" value="ECO:0007669"/>
    <property type="project" value="TreeGrafter"/>
</dbReference>
<feature type="compositionally biased region" description="Basic and acidic residues" evidence="9">
    <location>
        <begin position="19"/>
        <end position="30"/>
    </location>
</feature>
<sequence length="822" mass="94841">MPSLLDFFETSRPTAKRIRLSDDNLKDSTDKSCSGDTPQSEKESSVPPLDSEYTTPAPDPSEVPIGNEDDDLPRGSQTELETSLPQVATGQEAIEQYEASKAAEADDEESQLTLQQRLGERKWQKGRSSIYVDAFNLALETVLEEEAHLFDEPELDVFSQWRNMSYEAQYLYVRLFLRKTAAWHRINRLGYYQDIADISQTVTDLRHVHKLPTSTSSEYENPAEYEPPAENTLGSSFRFAEGIEEITSLEEASSLLLLDELKLLAKDAKVQGKNKTELLTALRQASQTQGGLTWDSENSNRDNHFHQKILDITGDCIKLSPAPLKLFERVHLVFYRSTEWTEKSLTTIILAKISRKNFPDYIVSRSTSIFPSRAALLEFEAALRIQFEIDNILEFSGKPTTERLQRIKDLGDKVYPRWKILLEEEQRKEDSIYLAGEGAYLRRFSPAWVYTRILHKTLHPLARFKEHKREYELLTELLDQKFFHAARRGSWYQRKALLEEHYLWALTPKEDRSDDSQKKFWKRMALKTCEAGLQDLDCHVIFHYDLQKRIMKLEKSLKVVKREQHDFGHVLLVKPEERTIEGIRIEREDSPVKSGSKVNGDTPTSTTRRGRPTVWLDEREDSGECRVENMCLSWYRDQGWKGYHAEGGIVRTLFGYLFYDILFTYVPNVFQTPFQTCPLDLHTDAFYPSRASEINHRLVQIANDEAESIILDVHSREFSKQTCIVGIDWTFPVEDLVEIAQCFHGSALATVCKVMAQEYQQRGGGIPDLFLWNTEKKEVMFVEVKSENDRLSDTQRLWIHVLTGAGIKVELCNAVAREVKYV</sequence>
<dbReference type="GO" id="GO:0070336">
    <property type="term" value="F:flap-structured DNA binding"/>
    <property type="evidence" value="ECO:0007669"/>
    <property type="project" value="TreeGrafter"/>
</dbReference>
<evidence type="ECO:0000256" key="5">
    <source>
        <dbReference type="ARBA" id="ARBA00022801"/>
    </source>
</evidence>
<feature type="region of interest" description="Disordered" evidence="9">
    <location>
        <begin position="590"/>
        <end position="611"/>
    </location>
</feature>
<dbReference type="InterPro" id="IPR014883">
    <property type="entry name" value="VRR_NUC"/>
</dbReference>
<keyword evidence="3 8" id="KW-0540">Nuclease</keyword>
<dbReference type="EMBL" id="JAJTJA010000004">
    <property type="protein sequence ID" value="KAH8700777.1"/>
    <property type="molecule type" value="Genomic_DNA"/>
</dbReference>
<dbReference type="InterPro" id="IPR033315">
    <property type="entry name" value="Fan1-like"/>
</dbReference>
<evidence type="ECO:0000256" key="3">
    <source>
        <dbReference type="ARBA" id="ARBA00022722"/>
    </source>
</evidence>
<dbReference type="GO" id="GO:0004528">
    <property type="term" value="F:phosphodiesterase I activity"/>
    <property type="evidence" value="ECO:0007669"/>
    <property type="project" value="UniProtKB-EC"/>
</dbReference>
<dbReference type="GO" id="GO:0036297">
    <property type="term" value="P:interstrand cross-link repair"/>
    <property type="evidence" value="ECO:0007669"/>
    <property type="project" value="InterPro"/>
</dbReference>
<feature type="region of interest" description="Disordered" evidence="9">
    <location>
        <begin position="18"/>
        <end position="78"/>
    </location>
</feature>
<dbReference type="InterPro" id="IPR049132">
    <property type="entry name" value="FAN1-like_euk"/>
</dbReference>
<feature type="domain" description="VRR-NUC" evidence="10">
    <location>
        <begin position="701"/>
        <end position="816"/>
    </location>
</feature>
<evidence type="ECO:0000256" key="2">
    <source>
        <dbReference type="ARBA" id="ARBA00005533"/>
    </source>
</evidence>
<comment type="catalytic activity">
    <reaction evidence="1 8">
        <text>Hydrolytically removes 5'-nucleotides successively from the 3'-hydroxy termini of 3'-hydroxy-terminated oligonucleotides.</text>
        <dbReference type="EC" id="3.1.4.1"/>
    </reaction>
</comment>
<dbReference type="InterPro" id="IPR049125">
    <property type="entry name" value="FAN1-like_WH"/>
</dbReference>
<dbReference type="InterPro" id="IPR011856">
    <property type="entry name" value="tRNA_endonuc-like_dom_sf"/>
</dbReference>
<keyword evidence="8" id="KW-0539">Nucleus</keyword>
<dbReference type="GO" id="GO:0005634">
    <property type="term" value="C:nucleus"/>
    <property type="evidence" value="ECO:0007669"/>
    <property type="project" value="UniProtKB-SubCell"/>
</dbReference>
<comment type="cofactor">
    <cofactor evidence="8">
        <name>Mg(2+)</name>
        <dbReference type="ChEBI" id="CHEBI:18420"/>
    </cofactor>
    <cofactor evidence="8">
        <name>Mn(2+)</name>
        <dbReference type="ChEBI" id="CHEBI:29035"/>
    </cofactor>
</comment>
<dbReference type="EC" id="3.1.4.1" evidence="8"/>
<name>A0AAD4Q2V3_9EURO</name>
<dbReference type="PANTHER" id="PTHR15749:SF4">
    <property type="entry name" value="FANCONI-ASSOCIATED NUCLEASE 1"/>
    <property type="match status" value="1"/>
</dbReference>
<dbReference type="Gene3D" id="3.40.1350.10">
    <property type="match status" value="1"/>
</dbReference>
<protein>
    <recommendedName>
        <fullName evidence="8">Fanconi-associated nuclease</fullName>
        <ecNumber evidence="8">3.1.4.1</ecNumber>
    </recommendedName>
</protein>
<dbReference type="FunFam" id="3.40.1350.10:FF:000009">
    <property type="entry name" value="Fanconi-associated nuclease"/>
    <property type="match status" value="1"/>
</dbReference>
<keyword evidence="4 8" id="KW-0479">Metal-binding</keyword>
<evidence type="ECO:0000256" key="8">
    <source>
        <dbReference type="RuleBase" id="RU365033"/>
    </source>
</evidence>
<dbReference type="Pfam" id="PF08774">
    <property type="entry name" value="VRR_NUC"/>
    <property type="match status" value="1"/>
</dbReference>
<evidence type="ECO:0000256" key="7">
    <source>
        <dbReference type="ARBA" id="ARBA00023211"/>
    </source>
</evidence>
<evidence type="ECO:0000259" key="10">
    <source>
        <dbReference type="SMART" id="SM00990"/>
    </source>
</evidence>
<keyword evidence="8" id="KW-0227">DNA damage</keyword>
<dbReference type="Proteomes" id="UP001201262">
    <property type="component" value="Unassembled WGS sequence"/>
</dbReference>
<accession>A0AAD4Q2V3</accession>
<evidence type="ECO:0000256" key="6">
    <source>
        <dbReference type="ARBA" id="ARBA00022842"/>
    </source>
</evidence>
<evidence type="ECO:0000256" key="1">
    <source>
        <dbReference type="ARBA" id="ARBA00000983"/>
    </source>
</evidence>
<dbReference type="RefSeq" id="XP_046074483.1">
    <property type="nucleotide sequence ID" value="XM_046210923.1"/>
</dbReference>
<evidence type="ECO:0000313" key="12">
    <source>
        <dbReference type="Proteomes" id="UP001201262"/>
    </source>
</evidence>
<proteinExistence type="inferred from homology"/>
<comment type="subcellular location">
    <subcellularLocation>
        <location evidence="8">Nucleus</location>
    </subcellularLocation>
</comment>
<dbReference type="GeneID" id="70241210"/>
<comment type="function">
    <text evidence="8">Nuclease required for the repair of DNA interstrand cross-links (ICL). Acts as a 5'-3' exonuclease that anchors at a cut end of DNA and cleaves DNA successively at every third nucleotide, allowing to excise an ICL from one strand through flanking incisions.</text>
</comment>
<dbReference type="SMART" id="SM00990">
    <property type="entry name" value="VRR_NUC"/>
    <property type="match status" value="1"/>
</dbReference>
<organism evidence="11 12">
    <name type="scientific">Talaromyces proteolyticus</name>
    <dbReference type="NCBI Taxonomy" id="1131652"/>
    <lineage>
        <taxon>Eukaryota</taxon>
        <taxon>Fungi</taxon>
        <taxon>Dikarya</taxon>
        <taxon>Ascomycota</taxon>
        <taxon>Pezizomycotina</taxon>
        <taxon>Eurotiomycetes</taxon>
        <taxon>Eurotiomycetidae</taxon>
        <taxon>Eurotiales</taxon>
        <taxon>Trichocomaceae</taxon>
        <taxon>Talaromyces</taxon>
        <taxon>Talaromyces sect. Bacilispori</taxon>
    </lineage>
</organism>
<dbReference type="InterPro" id="IPR049126">
    <property type="entry name" value="FAN1-like_TPR"/>
</dbReference>
<comment type="caution">
    <text evidence="11">The sequence shown here is derived from an EMBL/GenBank/DDBJ whole genome shotgun (WGS) entry which is preliminary data.</text>
</comment>
<keyword evidence="6 8" id="KW-0460">Magnesium</keyword>
<keyword evidence="7 8" id="KW-0464">Manganese</keyword>
<dbReference type="Pfam" id="PF21170">
    <property type="entry name" value="FAN1_TPR"/>
    <property type="match status" value="1"/>
</dbReference>
<keyword evidence="8" id="KW-0234">DNA repair</keyword>
<keyword evidence="5 8" id="KW-0378">Hydrolase</keyword>
<reference evidence="11" key="1">
    <citation type="submission" date="2021-12" db="EMBL/GenBank/DDBJ databases">
        <title>Convergent genome expansion in fungi linked to evolution of root-endophyte symbiosis.</title>
        <authorList>
            <consortium name="DOE Joint Genome Institute"/>
            <person name="Ke Y.-H."/>
            <person name="Bonito G."/>
            <person name="Liao H.-L."/>
            <person name="Looney B."/>
            <person name="Rojas-Flechas A."/>
            <person name="Nash J."/>
            <person name="Hameed K."/>
            <person name="Schadt C."/>
            <person name="Martin F."/>
            <person name="Crous P.W."/>
            <person name="Miettinen O."/>
            <person name="Magnuson J.K."/>
            <person name="Labbe J."/>
            <person name="Jacobson D."/>
            <person name="Doktycz M.J."/>
            <person name="Veneault-Fourrey C."/>
            <person name="Kuo A."/>
            <person name="Mondo S."/>
            <person name="Calhoun S."/>
            <person name="Riley R."/>
            <person name="Ohm R."/>
            <person name="LaButti K."/>
            <person name="Andreopoulos B."/>
            <person name="Pangilinan J."/>
            <person name="Nolan M."/>
            <person name="Tritt A."/>
            <person name="Clum A."/>
            <person name="Lipzen A."/>
            <person name="Daum C."/>
            <person name="Barry K."/>
            <person name="Grigoriev I.V."/>
            <person name="Vilgalys R."/>
        </authorList>
    </citation>
    <scope>NUCLEOTIDE SEQUENCE</scope>
    <source>
        <strain evidence="11">PMI_201</strain>
    </source>
</reference>
<evidence type="ECO:0000256" key="4">
    <source>
        <dbReference type="ARBA" id="ARBA00022723"/>
    </source>
</evidence>
<evidence type="ECO:0000256" key="9">
    <source>
        <dbReference type="SAM" id="MobiDB-lite"/>
    </source>
</evidence>
<dbReference type="PANTHER" id="PTHR15749">
    <property type="entry name" value="FANCONI-ASSOCIATED NUCLEASE 1"/>
    <property type="match status" value="1"/>
</dbReference>
<dbReference type="GO" id="GO:0008409">
    <property type="term" value="F:5'-3' exonuclease activity"/>
    <property type="evidence" value="ECO:0007669"/>
    <property type="project" value="TreeGrafter"/>
</dbReference>
<gene>
    <name evidence="11" type="ORF">BGW36DRAFT_292573</name>
</gene>
<dbReference type="AlphaFoldDB" id="A0AAD4Q2V3"/>
<evidence type="ECO:0000313" key="11">
    <source>
        <dbReference type="EMBL" id="KAH8700777.1"/>
    </source>
</evidence>
<comment type="similarity">
    <text evidence="2 8">Belongs to the FAN1 family.</text>
</comment>
<keyword evidence="12" id="KW-1185">Reference proteome</keyword>